<evidence type="ECO:0000313" key="1">
    <source>
        <dbReference type="EMBL" id="KAK9087791.1"/>
    </source>
</evidence>
<proteinExistence type="predicted"/>
<evidence type="ECO:0000313" key="2">
    <source>
        <dbReference type="Proteomes" id="UP001420932"/>
    </source>
</evidence>
<accession>A0AAP0E734</accession>
<dbReference type="AlphaFoldDB" id="A0AAP0E734"/>
<name>A0AAP0E734_9MAGN</name>
<dbReference type="EMBL" id="JBBNAF010000013">
    <property type="protein sequence ID" value="KAK9087791.1"/>
    <property type="molecule type" value="Genomic_DNA"/>
</dbReference>
<dbReference type="Proteomes" id="UP001420932">
    <property type="component" value="Unassembled WGS sequence"/>
</dbReference>
<protein>
    <submittedName>
        <fullName evidence="1">Uncharacterized protein</fullName>
    </submittedName>
</protein>
<gene>
    <name evidence="1" type="ORF">Syun_030185</name>
</gene>
<sequence>MPTAYEISGRVWVKYLRHPMTRLYSVEFTKVPSASFPSCNFASIGYLLGLQSAIPNCSNIFFA</sequence>
<keyword evidence="2" id="KW-1185">Reference proteome</keyword>
<organism evidence="1 2">
    <name type="scientific">Stephania yunnanensis</name>
    <dbReference type="NCBI Taxonomy" id="152371"/>
    <lineage>
        <taxon>Eukaryota</taxon>
        <taxon>Viridiplantae</taxon>
        <taxon>Streptophyta</taxon>
        <taxon>Embryophyta</taxon>
        <taxon>Tracheophyta</taxon>
        <taxon>Spermatophyta</taxon>
        <taxon>Magnoliopsida</taxon>
        <taxon>Ranunculales</taxon>
        <taxon>Menispermaceae</taxon>
        <taxon>Menispermoideae</taxon>
        <taxon>Cissampelideae</taxon>
        <taxon>Stephania</taxon>
    </lineage>
</organism>
<comment type="caution">
    <text evidence="1">The sequence shown here is derived from an EMBL/GenBank/DDBJ whole genome shotgun (WGS) entry which is preliminary data.</text>
</comment>
<reference evidence="1 2" key="1">
    <citation type="submission" date="2024-01" db="EMBL/GenBank/DDBJ databases">
        <title>Genome assemblies of Stephania.</title>
        <authorList>
            <person name="Yang L."/>
        </authorList>
    </citation>
    <scope>NUCLEOTIDE SEQUENCE [LARGE SCALE GENOMIC DNA]</scope>
    <source>
        <strain evidence="1">YNDBR</strain>
        <tissue evidence="1">Leaf</tissue>
    </source>
</reference>